<accession>A0ACC2W9M9</accession>
<reference evidence="1" key="1">
    <citation type="submission" date="2023-04" db="EMBL/GenBank/DDBJ databases">
        <title>Draft Genome sequencing of Naganishia species isolated from polar environments using Oxford Nanopore Technology.</title>
        <authorList>
            <person name="Leo P."/>
            <person name="Venkateswaran K."/>
        </authorList>
    </citation>
    <scope>NUCLEOTIDE SEQUENCE</scope>
    <source>
        <strain evidence="1">MNA-CCFEE 5261</strain>
    </source>
</reference>
<evidence type="ECO:0000313" key="1">
    <source>
        <dbReference type="EMBL" id="KAJ9107914.1"/>
    </source>
</evidence>
<protein>
    <submittedName>
        <fullName evidence="1">Uncharacterized protein</fullName>
    </submittedName>
</protein>
<proteinExistence type="predicted"/>
<organism evidence="1 2">
    <name type="scientific">Naganishia cerealis</name>
    <dbReference type="NCBI Taxonomy" id="610337"/>
    <lineage>
        <taxon>Eukaryota</taxon>
        <taxon>Fungi</taxon>
        <taxon>Dikarya</taxon>
        <taxon>Basidiomycota</taxon>
        <taxon>Agaricomycotina</taxon>
        <taxon>Tremellomycetes</taxon>
        <taxon>Filobasidiales</taxon>
        <taxon>Filobasidiaceae</taxon>
        <taxon>Naganishia</taxon>
    </lineage>
</organism>
<name>A0ACC2W9M9_9TREE</name>
<dbReference type="EMBL" id="JASBWR010000023">
    <property type="protein sequence ID" value="KAJ9107914.1"/>
    <property type="molecule type" value="Genomic_DNA"/>
</dbReference>
<dbReference type="Proteomes" id="UP001241377">
    <property type="component" value="Unassembled WGS sequence"/>
</dbReference>
<sequence>MIVRVFGLFEQGGDFVEHAAKSLRILADKTGERILAKDHYCVVKPLYKQKLYNTLLPALIGSGARQSTAHLLALGAIINTIPKSLILSELSKVLPMIMRSLSLSDPELRCNMLEVLTMILEVHEDSADQVLHAQARIFPDVIRYDALHPSKSKVVRVLGKAVDDPKRVVRREAVDTRSKWYKYGAAV</sequence>
<comment type="caution">
    <text evidence="1">The sequence shown here is derived from an EMBL/GenBank/DDBJ whole genome shotgun (WGS) entry which is preliminary data.</text>
</comment>
<keyword evidence="2" id="KW-1185">Reference proteome</keyword>
<gene>
    <name evidence="1" type="ORF">QFC19_002657</name>
</gene>
<evidence type="ECO:0000313" key="2">
    <source>
        <dbReference type="Proteomes" id="UP001241377"/>
    </source>
</evidence>